<evidence type="ECO:0008006" key="3">
    <source>
        <dbReference type="Google" id="ProtNLM"/>
    </source>
</evidence>
<dbReference type="RefSeq" id="WP_218469144.1">
    <property type="nucleotide sequence ID" value="NZ_BAABJN010000008.1"/>
</dbReference>
<keyword evidence="2" id="KW-1185">Reference proteome</keyword>
<sequence length="56" mass="6189">MSAPVDEFDLDIRLGDVPAPNPNDQLTPLVMRTNEAVCPTDECSSYPMCKTTERTC</sequence>
<organism evidence="1 2">
    <name type="scientific">Nocardia iowensis</name>
    <dbReference type="NCBI Taxonomy" id="204891"/>
    <lineage>
        <taxon>Bacteria</taxon>
        <taxon>Bacillati</taxon>
        <taxon>Actinomycetota</taxon>
        <taxon>Actinomycetes</taxon>
        <taxon>Mycobacteriales</taxon>
        <taxon>Nocardiaceae</taxon>
        <taxon>Nocardia</taxon>
    </lineage>
</organism>
<protein>
    <recommendedName>
        <fullName evidence="3">Lantibiotic</fullName>
    </recommendedName>
</protein>
<proteinExistence type="predicted"/>
<dbReference type="Proteomes" id="UP000694257">
    <property type="component" value="Chromosome"/>
</dbReference>
<name>A0ABX8RLE3_NOCIO</name>
<dbReference type="EMBL" id="CP078145">
    <property type="protein sequence ID" value="QXN88261.1"/>
    <property type="molecule type" value="Genomic_DNA"/>
</dbReference>
<evidence type="ECO:0000313" key="1">
    <source>
        <dbReference type="EMBL" id="QXN88261.1"/>
    </source>
</evidence>
<evidence type="ECO:0000313" key="2">
    <source>
        <dbReference type="Proteomes" id="UP000694257"/>
    </source>
</evidence>
<reference evidence="1 2" key="1">
    <citation type="submission" date="2021-07" db="EMBL/GenBank/DDBJ databases">
        <title>Whole Genome Sequence of Nocardia Iowensis.</title>
        <authorList>
            <person name="Lamm A."/>
            <person name="Collins-Fairclough A.M."/>
            <person name="Bunk B."/>
            <person name="Sproer C."/>
        </authorList>
    </citation>
    <scope>NUCLEOTIDE SEQUENCE [LARGE SCALE GENOMIC DNA]</scope>
    <source>
        <strain evidence="1 2">NRRL 5646</strain>
    </source>
</reference>
<gene>
    <name evidence="1" type="ORF">KV110_21900</name>
</gene>
<accession>A0ABX8RLE3</accession>